<dbReference type="EnsemblPlants" id="LPERR03G34870.1">
    <property type="protein sequence ID" value="LPERR03G34870.1"/>
    <property type="gene ID" value="LPERR03G34870"/>
</dbReference>
<dbReference type="PANTHER" id="PTHR33085:SF145">
    <property type="entry name" value="OS05G0302200 PROTEIN"/>
    <property type="match status" value="1"/>
</dbReference>
<dbReference type="Pfam" id="PF07893">
    <property type="entry name" value="DUF1668"/>
    <property type="match status" value="1"/>
</dbReference>
<dbReference type="PANTHER" id="PTHR33085">
    <property type="entry name" value="OS12G0113100 PROTEIN-RELATED"/>
    <property type="match status" value="1"/>
</dbReference>
<accession>A0A0D9W1C9</accession>
<dbReference type="HOGENOM" id="CLU_018267_3_0_1"/>
<keyword evidence="2" id="KW-1185">Reference proteome</keyword>
<sequence>MEMIRLPRPIFGLYSDPTNPRRIDCFPFGDNKSITLFIMERFPKLGMNCNSQFEALTYYNPPGVTPSVKFWEWRLVPEIPLESKQSEMISEISSFASLLDVSGICISIKSVGTYCLDAVTEDASWRKIGNWTLPFHGKVEYVPELKLWFGFTDNAQQHLAAADLSSGLDMDSQPQLVLTAPWKETVNLPEEWKECKESQLVNLGSGRFCIVSFFQNLNGGRRQSHKNNFAVFTGVEVVPCNTVHDANGGSGKVQQLQMIVHKSLCHNSNRTTIDVVL</sequence>
<reference evidence="1" key="3">
    <citation type="submission" date="2015-04" db="UniProtKB">
        <authorList>
            <consortium name="EnsemblPlants"/>
        </authorList>
    </citation>
    <scope>IDENTIFICATION</scope>
</reference>
<reference evidence="1 2" key="1">
    <citation type="submission" date="2012-08" db="EMBL/GenBank/DDBJ databases">
        <title>Oryza genome evolution.</title>
        <authorList>
            <person name="Wing R.A."/>
        </authorList>
    </citation>
    <scope>NUCLEOTIDE SEQUENCE</scope>
</reference>
<dbReference type="Proteomes" id="UP000032180">
    <property type="component" value="Chromosome 3"/>
</dbReference>
<protein>
    <recommendedName>
        <fullName evidence="3">DUF1618 domain-containing protein</fullName>
    </recommendedName>
</protein>
<dbReference type="AlphaFoldDB" id="A0A0D9W1C9"/>
<organism evidence="1 2">
    <name type="scientific">Leersia perrieri</name>
    <dbReference type="NCBI Taxonomy" id="77586"/>
    <lineage>
        <taxon>Eukaryota</taxon>
        <taxon>Viridiplantae</taxon>
        <taxon>Streptophyta</taxon>
        <taxon>Embryophyta</taxon>
        <taxon>Tracheophyta</taxon>
        <taxon>Spermatophyta</taxon>
        <taxon>Magnoliopsida</taxon>
        <taxon>Liliopsida</taxon>
        <taxon>Poales</taxon>
        <taxon>Poaceae</taxon>
        <taxon>BOP clade</taxon>
        <taxon>Oryzoideae</taxon>
        <taxon>Oryzeae</taxon>
        <taxon>Oryzinae</taxon>
        <taxon>Leersia</taxon>
    </lineage>
</organism>
<evidence type="ECO:0000313" key="1">
    <source>
        <dbReference type="EnsemblPlants" id="LPERR03G34870.1"/>
    </source>
</evidence>
<proteinExistence type="predicted"/>
<name>A0A0D9W1C9_9ORYZ</name>
<reference evidence="2" key="2">
    <citation type="submission" date="2013-12" db="EMBL/GenBank/DDBJ databases">
        <authorList>
            <person name="Yu Y."/>
            <person name="Lee S."/>
            <person name="de Baynast K."/>
            <person name="Wissotski M."/>
            <person name="Liu L."/>
            <person name="Talag J."/>
            <person name="Goicoechea J."/>
            <person name="Angelova A."/>
            <person name="Jetty R."/>
            <person name="Kudrna D."/>
            <person name="Golser W."/>
            <person name="Rivera L."/>
            <person name="Zhang J."/>
            <person name="Wing R."/>
        </authorList>
    </citation>
    <scope>NUCLEOTIDE SEQUENCE</scope>
</reference>
<evidence type="ECO:0000313" key="2">
    <source>
        <dbReference type="Proteomes" id="UP000032180"/>
    </source>
</evidence>
<dbReference type="Gramene" id="LPERR03G34870.1">
    <property type="protein sequence ID" value="LPERR03G34870.1"/>
    <property type="gene ID" value="LPERR03G34870"/>
</dbReference>
<dbReference type="InterPro" id="IPR012871">
    <property type="entry name" value="DUF1668_ORYSA"/>
</dbReference>
<evidence type="ECO:0008006" key="3">
    <source>
        <dbReference type="Google" id="ProtNLM"/>
    </source>
</evidence>